<dbReference type="OrthoDB" id="4623663at2"/>
<accession>A0A502EB13</accession>
<organism evidence="1 2">
    <name type="scientific">Mycolicibacterium hodleri</name>
    <dbReference type="NCBI Taxonomy" id="49897"/>
    <lineage>
        <taxon>Bacteria</taxon>
        <taxon>Bacillati</taxon>
        <taxon>Actinomycetota</taxon>
        <taxon>Actinomycetes</taxon>
        <taxon>Mycobacteriales</taxon>
        <taxon>Mycobacteriaceae</taxon>
        <taxon>Mycolicibacterium</taxon>
    </lineage>
</organism>
<dbReference type="EMBL" id="RCZG01000004">
    <property type="protein sequence ID" value="TPG34577.1"/>
    <property type="molecule type" value="Genomic_DNA"/>
</dbReference>
<reference evidence="1 2" key="1">
    <citation type="journal article" date="2019" name="Environ. Microbiol.">
        <title>Species interactions and distinct microbial communities in high Arctic permafrost affected cryosols are associated with the CH4 and CO2 gas fluxes.</title>
        <authorList>
            <person name="Altshuler I."/>
            <person name="Hamel J."/>
            <person name="Turney S."/>
            <person name="Magnuson E."/>
            <person name="Levesque R."/>
            <person name="Greer C."/>
            <person name="Whyte L.G."/>
        </authorList>
    </citation>
    <scope>NUCLEOTIDE SEQUENCE [LARGE SCALE GENOMIC DNA]</scope>
    <source>
        <strain evidence="1 2">S5.20</strain>
    </source>
</reference>
<dbReference type="AlphaFoldDB" id="A0A502EB13"/>
<proteinExistence type="predicted"/>
<dbReference type="Proteomes" id="UP000320095">
    <property type="component" value="Unassembled WGS sequence"/>
</dbReference>
<evidence type="ECO:0000313" key="2">
    <source>
        <dbReference type="Proteomes" id="UP000320095"/>
    </source>
</evidence>
<evidence type="ECO:0000313" key="1">
    <source>
        <dbReference type="EMBL" id="TPG34577.1"/>
    </source>
</evidence>
<gene>
    <name evidence="1" type="ORF">EAH80_13730</name>
</gene>
<name>A0A502EB13_9MYCO</name>
<comment type="caution">
    <text evidence="1">The sequence shown here is derived from an EMBL/GenBank/DDBJ whole genome shotgun (WGS) entry which is preliminary data.</text>
</comment>
<protein>
    <submittedName>
        <fullName evidence="1">SCP-2 sterol transfer family protein</fullName>
    </submittedName>
</protein>
<sequence length="134" mass="14124">MADHVSSLLRQSVGHLADEVPDSYRLVLETLGPLVVELDVDGELFSLWGGGTLEVSDGAAEFAGARIATSRTVILDVLDARVGLGEAVEMGAVSVRGSFDDVLRAHDTLLAYVHAAVRAPSQPELLSALRTVTT</sequence>
<dbReference type="RefSeq" id="WP_140691534.1">
    <property type="nucleotide sequence ID" value="NZ_RCZG01000004.1"/>
</dbReference>
<keyword evidence="2" id="KW-1185">Reference proteome</keyword>